<organism evidence="7 8">
    <name type="scientific">Molossus molossus</name>
    <name type="common">Pallas' mastiff bat</name>
    <name type="synonym">Vespertilio molossus</name>
    <dbReference type="NCBI Taxonomy" id="27622"/>
    <lineage>
        <taxon>Eukaryota</taxon>
        <taxon>Metazoa</taxon>
        <taxon>Chordata</taxon>
        <taxon>Craniata</taxon>
        <taxon>Vertebrata</taxon>
        <taxon>Euteleostomi</taxon>
        <taxon>Mammalia</taxon>
        <taxon>Eutheria</taxon>
        <taxon>Laurasiatheria</taxon>
        <taxon>Chiroptera</taxon>
        <taxon>Yangochiroptera</taxon>
        <taxon>Molossidae</taxon>
        <taxon>Molossus</taxon>
    </lineage>
</organism>
<dbReference type="Proteomes" id="UP000550707">
    <property type="component" value="Unassembled WGS sequence"/>
</dbReference>
<name>A0A7J8ETA3_MOLMO</name>
<dbReference type="PANTHER" id="PTHR23320">
    <property type="entry name" value="MEMBRANE-SPANNING 4-DOMAINS SUBFAMILY A MS4A -RELATED"/>
    <property type="match status" value="1"/>
</dbReference>
<dbReference type="GO" id="GO:0007166">
    <property type="term" value="P:cell surface receptor signaling pathway"/>
    <property type="evidence" value="ECO:0007669"/>
    <property type="project" value="TreeGrafter"/>
</dbReference>
<dbReference type="InterPro" id="IPR007237">
    <property type="entry name" value="CD20-like"/>
</dbReference>
<proteinExistence type="inferred from homology"/>
<evidence type="ECO:0000256" key="4">
    <source>
        <dbReference type="ARBA" id="ARBA00022989"/>
    </source>
</evidence>
<reference evidence="7 8" key="1">
    <citation type="journal article" date="2020" name="Nature">
        <title>Six reference-quality genomes reveal evolution of bat adaptations.</title>
        <authorList>
            <person name="Jebb D."/>
            <person name="Huang Z."/>
            <person name="Pippel M."/>
            <person name="Hughes G.M."/>
            <person name="Lavrichenko K."/>
            <person name="Devanna P."/>
            <person name="Winkler S."/>
            <person name="Jermiin L.S."/>
            <person name="Skirmuntt E.C."/>
            <person name="Katzourakis A."/>
            <person name="Burkitt-Gray L."/>
            <person name="Ray D.A."/>
            <person name="Sullivan K.A.M."/>
            <person name="Roscito J.G."/>
            <person name="Kirilenko B.M."/>
            <person name="Davalos L.M."/>
            <person name="Corthals A.P."/>
            <person name="Power M.L."/>
            <person name="Jones G."/>
            <person name="Ransome R.D."/>
            <person name="Dechmann D.K.N."/>
            <person name="Locatelli A.G."/>
            <person name="Puechmaille S.J."/>
            <person name="Fedrigo O."/>
            <person name="Jarvis E.D."/>
            <person name="Hiller M."/>
            <person name="Vernes S.C."/>
            <person name="Myers E.W."/>
            <person name="Teeling E.C."/>
        </authorList>
    </citation>
    <scope>NUCLEOTIDE SEQUENCE [LARGE SCALE GENOMIC DNA]</scope>
    <source>
        <strain evidence="7">MMolMol1</strain>
        <tissue evidence="7">Muscle</tissue>
    </source>
</reference>
<keyword evidence="8" id="KW-1185">Reference proteome</keyword>
<keyword evidence="5 6" id="KW-0472">Membrane</keyword>
<feature type="transmembrane region" description="Helical" evidence="6">
    <location>
        <begin position="21"/>
        <end position="45"/>
    </location>
</feature>
<dbReference type="PANTHER" id="PTHR23320:SF121">
    <property type="entry name" value="MEMBRANE-SPANNING 4-DOMAINS, SUBFAMILY A, MEMBER 19"/>
    <property type="match status" value="1"/>
</dbReference>
<sequence>MPMNRLKIRKETRMLGAIQMMTGLICNCLGMIWTYLLITQITAFGKTYIPVAALVGYPYWSSGVFLFSGFFTILFERTRSRLLVSCTIALNILSACLAVMGVLLLVSEFFLFYVNSSTVIWPHKSGRLLSWYLFLFTILELIVSCTVTHWLYRAKYTGQ</sequence>
<evidence type="ECO:0008006" key="9">
    <source>
        <dbReference type="Google" id="ProtNLM"/>
    </source>
</evidence>
<evidence type="ECO:0000256" key="3">
    <source>
        <dbReference type="ARBA" id="ARBA00022692"/>
    </source>
</evidence>
<dbReference type="EMBL" id="JACASF010000013">
    <property type="protein sequence ID" value="KAF6438272.1"/>
    <property type="molecule type" value="Genomic_DNA"/>
</dbReference>
<feature type="transmembrane region" description="Helical" evidence="6">
    <location>
        <begin position="131"/>
        <end position="152"/>
    </location>
</feature>
<evidence type="ECO:0000256" key="1">
    <source>
        <dbReference type="ARBA" id="ARBA00004141"/>
    </source>
</evidence>
<keyword evidence="3 6" id="KW-0812">Transmembrane</keyword>
<comment type="caution">
    <text evidence="7">The sequence shown here is derived from an EMBL/GenBank/DDBJ whole genome shotgun (WGS) entry which is preliminary data.</text>
</comment>
<feature type="transmembrane region" description="Helical" evidence="6">
    <location>
        <begin position="57"/>
        <end position="75"/>
    </location>
</feature>
<dbReference type="InParanoid" id="A0A7J8ETA3"/>
<dbReference type="OrthoDB" id="8951938at2759"/>
<accession>A0A7J8ETA3</accession>
<dbReference type="GO" id="GO:0005886">
    <property type="term" value="C:plasma membrane"/>
    <property type="evidence" value="ECO:0007669"/>
    <property type="project" value="TreeGrafter"/>
</dbReference>
<evidence type="ECO:0000256" key="6">
    <source>
        <dbReference type="SAM" id="Phobius"/>
    </source>
</evidence>
<gene>
    <name evidence="7" type="ORF">HJG59_012515</name>
</gene>
<protein>
    <recommendedName>
        <fullName evidence="9">Membrane spanning 4-domains A13</fullName>
    </recommendedName>
</protein>
<evidence type="ECO:0000313" key="8">
    <source>
        <dbReference type="Proteomes" id="UP000550707"/>
    </source>
</evidence>
<dbReference type="InterPro" id="IPR030417">
    <property type="entry name" value="MS4A"/>
</dbReference>
<evidence type="ECO:0000313" key="7">
    <source>
        <dbReference type="EMBL" id="KAF6438272.1"/>
    </source>
</evidence>
<feature type="transmembrane region" description="Helical" evidence="6">
    <location>
        <begin position="82"/>
        <end position="111"/>
    </location>
</feature>
<evidence type="ECO:0000256" key="2">
    <source>
        <dbReference type="ARBA" id="ARBA00009565"/>
    </source>
</evidence>
<comment type="similarity">
    <text evidence="2">Belongs to the MS4A family.</text>
</comment>
<keyword evidence="4 6" id="KW-1133">Transmembrane helix</keyword>
<dbReference type="AlphaFoldDB" id="A0A7J8ETA3"/>
<comment type="subcellular location">
    <subcellularLocation>
        <location evidence="1">Membrane</location>
        <topology evidence="1">Multi-pass membrane protein</topology>
    </subcellularLocation>
</comment>
<evidence type="ECO:0000256" key="5">
    <source>
        <dbReference type="ARBA" id="ARBA00023136"/>
    </source>
</evidence>
<dbReference type="Pfam" id="PF04103">
    <property type="entry name" value="CD20"/>
    <property type="match status" value="1"/>
</dbReference>